<name>A0A388LHM7_CHABU</name>
<accession>A0A388LHM7</accession>
<evidence type="ECO:0000313" key="3">
    <source>
        <dbReference type="Proteomes" id="UP000265515"/>
    </source>
</evidence>
<keyword evidence="3" id="KW-1185">Reference proteome</keyword>
<gene>
    <name evidence="2" type="ORF">CBR_g34021</name>
</gene>
<reference evidence="2 3" key="1">
    <citation type="journal article" date="2018" name="Cell">
        <title>The Chara Genome: Secondary Complexity and Implications for Plant Terrestrialization.</title>
        <authorList>
            <person name="Nishiyama T."/>
            <person name="Sakayama H."/>
            <person name="Vries J.D."/>
            <person name="Buschmann H."/>
            <person name="Saint-Marcoux D."/>
            <person name="Ullrich K.K."/>
            <person name="Haas F.B."/>
            <person name="Vanderstraeten L."/>
            <person name="Becker D."/>
            <person name="Lang D."/>
            <person name="Vosolsobe S."/>
            <person name="Rombauts S."/>
            <person name="Wilhelmsson P.K.I."/>
            <person name="Janitza P."/>
            <person name="Kern R."/>
            <person name="Heyl A."/>
            <person name="Rumpler F."/>
            <person name="Villalobos L.I.A.C."/>
            <person name="Clay J.M."/>
            <person name="Skokan R."/>
            <person name="Toyoda A."/>
            <person name="Suzuki Y."/>
            <person name="Kagoshima H."/>
            <person name="Schijlen E."/>
            <person name="Tajeshwar N."/>
            <person name="Catarino B."/>
            <person name="Hetherington A.J."/>
            <person name="Saltykova A."/>
            <person name="Bonnot C."/>
            <person name="Breuninger H."/>
            <person name="Symeonidi A."/>
            <person name="Radhakrishnan G.V."/>
            <person name="Van Nieuwerburgh F."/>
            <person name="Deforce D."/>
            <person name="Chang C."/>
            <person name="Karol K.G."/>
            <person name="Hedrich R."/>
            <person name="Ulvskov P."/>
            <person name="Glockner G."/>
            <person name="Delwiche C.F."/>
            <person name="Petrasek J."/>
            <person name="Van de Peer Y."/>
            <person name="Friml J."/>
            <person name="Beilby M."/>
            <person name="Dolan L."/>
            <person name="Kohara Y."/>
            <person name="Sugano S."/>
            <person name="Fujiyama A."/>
            <person name="Delaux P.-M."/>
            <person name="Quint M."/>
            <person name="TheiBen G."/>
            <person name="Hagemann M."/>
            <person name="Harholt J."/>
            <person name="Dunand C."/>
            <person name="Zachgo S."/>
            <person name="Langdale J."/>
            <person name="Maumus F."/>
            <person name="Straeten D.V.D."/>
            <person name="Gould S.B."/>
            <person name="Rensing S.A."/>
        </authorList>
    </citation>
    <scope>NUCLEOTIDE SEQUENCE [LARGE SCALE GENOMIC DNA]</scope>
    <source>
        <strain evidence="2 3">S276</strain>
    </source>
</reference>
<feature type="chain" id="PRO_5017393906" evidence="1">
    <location>
        <begin position="28"/>
        <end position="69"/>
    </location>
</feature>
<protein>
    <submittedName>
        <fullName evidence="2">Uncharacterized protein</fullName>
    </submittedName>
</protein>
<dbReference type="Proteomes" id="UP000265515">
    <property type="component" value="Unassembled WGS sequence"/>
</dbReference>
<dbReference type="EMBL" id="BFEA01000388">
    <property type="protein sequence ID" value="GBG81840.1"/>
    <property type="molecule type" value="Genomic_DNA"/>
</dbReference>
<evidence type="ECO:0000313" key="2">
    <source>
        <dbReference type="EMBL" id="GBG81840.1"/>
    </source>
</evidence>
<keyword evidence="1" id="KW-0732">Signal</keyword>
<dbReference type="AlphaFoldDB" id="A0A388LHM7"/>
<comment type="caution">
    <text evidence="2">The sequence shown here is derived from an EMBL/GenBank/DDBJ whole genome shotgun (WGS) entry which is preliminary data.</text>
</comment>
<evidence type="ECO:0000256" key="1">
    <source>
        <dbReference type="SAM" id="SignalP"/>
    </source>
</evidence>
<organism evidence="2 3">
    <name type="scientific">Chara braunii</name>
    <name type="common">Braun's stonewort</name>
    <dbReference type="NCBI Taxonomy" id="69332"/>
    <lineage>
        <taxon>Eukaryota</taxon>
        <taxon>Viridiplantae</taxon>
        <taxon>Streptophyta</taxon>
        <taxon>Charophyceae</taxon>
        <taxon>Charales</taxon>
        <taxon>Characeae</taxon>
        <taxon>Chara</taxon>
    </lineage>
</organism>
<proteinExistence type="predicted"/>
<sequence>MFVRSHGHGIFVRRLRESLLWVSLSWAALLEHMDKMGDFYGVSSGSAPGVAWRFCGAILWHCGPTPKDS</sequence>
<dbReference type="Gramene" id="GBG81840">
    <property type="protein sequence ID" value="GBG81840"/>
    <property type="gene ID" value="CBR_g34021"/>
</dbReference>
<feature type="signal peptide" evidence="1">
    <location>
        <begin position="1"/>
        <end position="27"/>
    </location>
</feature>